<reference evidence="4" key="1">
    <citation type="journal article" date="2023" name="Science">
        <title>Elucidation of the pathway for biosynthesis of saponin adjuvants from the soapbark tree.</title>
        <authorList>
            <person name="Reed J."/>
            <person name="Orme A."/>
            <person name="El-Demerdash A."/>
            <person name="Owen C."/>
            <person name="Martin L.B.B."/>
            <person name="Misra R.C."/>
            <person name="Kikuchi S."/>
            <person name="Rejzek M."/>
            <person name="Martin A.C."/>
            <person name="Harkess A."/>
            <person name="Leebens-Mack J."/>
            <person name="Louveau T."/>
            <person name="Stephenson M.J."/>
            <person name="Osbourn A."/>
        </authorList>
    </citation>
    <scope>NUCLEOTIDE SEQUENCE</scope>
    <source>
        <strain evidence="4">S10</strain>
    </source>
</reference>
<accession>A0AAD7PS69</accession>
<dbReference type="FunFam" id="1.25.40.10:FF:001214">
    <property type="entry name" value="Pentatricopeptide repeat-containing protein At2g20540"/>
    <property type="match status" value="1"/>
</dbReference>
<dbReference type="NCBIfam" id="TIGR00756">
    <property type="entry name" value="PPR"/>
    <property type="match status" value="2"/>
</dbReference>
<dbReference type="PROSITE" id="PS51375">
    <property type="entry name" value="PPR"/>
    <property type="match status" value="4"/>
</dbReference>
<dbReference type="GO" id="GO:0003723">
    <property type="term" value="F:RNA binding"/>
    <property type="evidence" value="ECO:0007669"/>
    <property type="project" value="InterPro"/>
</dbReference>
<comment type="caution">
    <text evidence="4">The sequence shown here is derived from an EMBL/GenBank/DDBJ whole genome shotgun (WGS) entry which is preliminary data.</text>
</comment>
<comment type="similarity">
    <text evidence="2">Belongs to the PPR family. PCMP-E subfamily.</text>
</comment>
<name>A0AAD7PS69_QUISA</name>
<evidence type="ECO:0000313" key="4">
    <source>
        <dbReference type="EMBL" id="KAJ7966281.1"/>
    </source>
</evidence>
<dbReference type="PANTHER" id="PTHR47926">
    <property type="entry name" value="PENTATRICOPEPTIDE REPEAT-CONTAINING PROTEIN"/>
    <property type="match status" value="1"/>
</dbReference>
<dbReference type="Gene3D" id="1.25.40.10">
    <property type="entry name" value="Tetratricopeptide repeat domain"/>
    <property type="match status" value="3"/>
</dbReference>
<feature type="repeat" description="PPR" evidence="3">
    <location>
        <begin position="179"/>
        <end position="209"/>
    </location>
</feature>
<evidence type="ECO:0000313" key="5">
    <source>
        <dbReference type="Proteomes" id="UP001163823"/>
    </source>
</evidence>
<dbReference type="AlphaFoldDB" id="A0AAD7PS69"/>
<keyword evidence="5" id="KW-1185">Reference proteome</keyword>
<dbReference type="InterPro" id="IPR002885">
    <property type="entry name" value="PPR_rpt"/>
</dbReference>
<keyword evidence="1" id="KW-0677">Repeat</keyword>
<dbReference type="PANTHER" id="PTHR47926:SF537">
    <property type="entry name" value="PENTACOTRIPEPTIDE-REPEAT REGION OF PRORP DOMAIN-CONTAINING PROTEIN"/>
    <property type="match status" value="1"/>
</dbReference>
<evidence type="ECO:0000256" key="3">
    <source>
        <dbReference type="PROSITE-ProRule" id="PRU00708"/>
    </source>
</evidence>
<dbReference type="InterPro" id="IPR011990">
    <property type="entry name" value="TPR-like_helical_dom_sf"/>
</dbReference>
<dbReference type="Pfam" id="PF13041">
    <property type="entry name" value="PPR_2"/>
    <property type="match status" value="2"/>
</dbReference>
<dbReference type="InterPro" id="IPR046960">
    <property type="entry name" value="PPR_At4g14850-like_plant"/>
</dbReference>
<dbReference type="FunFam" id="1.25.40.10:FF:000989">
    <property type="entry name" value="Pentatricopeptide repeat-containing protein At1g31430"/>
    <property type="match status" value="1"/>
</dbReference>
<organism evidence="4 5">
    <name type="scientific">Quillaja saponaria</name>
    <name type="common">Soap bark tree</name>
    <dbReference type="NCBI Taxonomy" id="32244"/>
    <lineage>
        <taxon>Eukaryota</taxon>
        <taxon>Viridiplantae</taxon>
        <taxon>Streptophyta</taxon>
        <taxon>Embryophyta</taxon>
        <taxon>Tracheophyta</taxon>
        <taxon>Spermatophyta</taxon>
        <taxon>Magnoliopsida</taxon>
        <taxon>eudicotyledons</taxon>
        <taxon>Gunneridae</taxon>
        <taxon>Pentapetalae</taxon>
        <taxon>rosids</taxon>
        <taxon>fabids</taxon>
        <taxon>Fabales</taxon>
        <taxon>Quillajaceae</taxon>
        <taxon>Quillaja</taxon>
    </lineage>
</organism>
<dbReference type="GO" id="GO:0009451">
    <property type="term" value="P:RNA modification"/>
    <property type="evidence" value="ECO:0007669"/>
    <property type="project" value="InterPro"/>
</dbReference>
<feature type="repeat" description="PPR" evidence="3">
    <location>
        <begin position="117"/>
        <end position="151"/>
    </location>
</feature>
<proteinExistence type="inferred from homology"/>
<evidence type="ECO:0000256" key="1">
    <source>
        <dbReference type="ARBA" id="ARBA00022737"/>
    </source>
</evidence>
<protein>
    <submittedName>
        <fullName evidence="4">Pentatricopeptide repeat-containing protein</fullName>
    </submittedName>
</protein>
<feature type="repeat" description="PPR" evidence="3">
    <location>
        <begin position="311"/>
        <end position="345"/>
    </location>
</feature>
<dbReference type="Pfam" id="PF20431">
    <property type="entry name" value="E_motif"/>
    <property type="match status" value="1"/>
</dbReference>
<feature type="repeat" description="PPR" evidence="3">
    <location>
        <begin position="210"/>
        <end position="244"/>
    </location>
</feature>
<dbReference type="EMBL" id="JARAOO010000006">
    <property type="protein sequence ID" value="KAJ7966281.1"/>
    <property type="molecule type" value="Genomic_DNA"/>
</dbReference>
<dbReference type="Proteomes" id="UP001163823">
    <property type="component" value="Chromosome 6"/>
</dbReference>
<dbReference type="KEGG" id="qsa:O6P43_015777"/>
<dbReference type="InterPro" id="IPR046848">
    <property type="entry name" value="E_motif"/>
</dbReference>
<evidence type="ECO:0000256" key="2">
    <source>
        <dbReference type="ARBA" id="ARBA00061659"/>
    </source>
</evidence>
<dbReference type="Pfam" id="PF01535">
    <property type="entry name" value="PPR"/>
    <property type="match status" value="4"/>
</dbReference>
<gene>
    <name evidence="4" type="ORF">O6P43_015777</name>
</gene>
<sequence length="507" mass="56395">MALPVCNFIPLTPLPDPQSWNRIIKKQLQKGDAEHTILTYIKMQEIGCRADNYTFPFLFKAAGILSSSCIGYALHGQTIKTGFNNHIFVQTAILNMYASFERVDIAHKVFDIMHVKDMVAWNSMLDAYASSGLMDYAMELFDLMPLKDISSFNIMISGYAKIGRKVSARSIFDKVAVKDIVSWNSMIVACSNIGDMVEARILLDEMPKKNVITWNTMISGYLRNQLYTEAIALFDEMKDEDCKPDYLTLTGVLSACAHLGSLKLGTTIHIYAKTHGLDSNAHVTTALIDMYAKCGSIQNSLEVFYKSQIKDIYCWNAIISGVSLHGYGYAALEFFESMTRNHMRPDDITFIGLLSACSHSGLVQEGCQLFNCMQKDFGITPKIEHYGCMVDLFSRAGFLDCAFQLIDAMPLEPGSTILGALLNACVIHQDLEYGEKIMKLLTARTADLSDGEFMMFSNLYASCGLWEEANRWRTIMNDSGIVKTSGSSIVEVNGRFNKFLAGGAGSD</sequence>